<dbReference type="InterPro" id="IPR027746">
    <property type="entry name" value="TTL"/>
</dbReference>
<protein>
    <submittedName>
        <fullName evidence="2">Survival protein sure-like phosphatase/nucleotidase</fullName>
    </submittedName>
</protein>
<dbReference type="GO" id="GO:0000932">
    <property type="term" value="C:P-body"/>
    <property type="evidence" value="ECO:0007669"/>
    <property type="project" value="TreeGrafter"/>
</dbReference>
<dbReference type="EMBL" id="VDMD01000004">
    <property type="protein sequence ID" value="TRM66341.1"/>
    <property type="molecule type" value="Genomic_DNA"/>
</dbReference>
<dbReference type="Gene3D" id="3.40.1210.10">
    <property type="entry name" value="Survival protein SurE-like phosphatase/nucleotidase"/>
    <property type="match status" value="1"/>
</dbReference>
<organism evidence="2 3">
    <name type="scientific">Schizophyllum amplum</name>
    <dbReference type="NCBI Taxonomy" id="97359"/>
    <lineage>
        <taxon>Eukaryota</taxon>
        <taxon>Fungi</taxon>
        <taxon>Dikarya</taxon>
        <taxon>Basidiomycota</taxon>
        <taxon>Agaricomycotina</taxon>
        <taxon>Agaricomycetes</taxon>
        <taxon>Agaricomycetidae</taxon>
        <taxon>Agaricales</taxon>
        <taxon>Schizophyllaceae</taxon>
        <taxon>Schizophyllum</taxon>
    </lineage>
</organism>
<proteinExistence type="predicted"/>
<dbReference type="Pfam" id="PF01975">
    <property type="entry name" value="SurE"/>
    <property type="match status" value="1"/>
</dbReference>
<gene>
    <name evidence="2" type="ORF">BD626DRAFT_566954</name>
</gene>
<evidence type="ECO:0000259" key="1">
    <source>
        <dbReference type="Pfam" id="PF01975"/>
    </source>
</evidence>
<dbReference type="PANTHER" id="PTHR47551">
    <property type="entry name" value="TUBULIN--TYROSINE LIGASE PBY1-RELATED"/>
    <property type="match status" value="1"/>
</dbReference>
<dbReference type="Proteomes" id="UP000320762">
    <property type="component" value="Unassembled WGS sequence"/>
</dbReference>
<feature type="domain" description="Survival protein SurE-like phosphatase/nucleotidase" evidence="1">
    <location>
        <begin position="5"/>
        <end position="239"/>
    </location>
</feature>
<dbReference type="InterPro" id="IPR036523">
    <property type="entry name" value="SurE-like_sf"/>
</dbReference>
<comment type="caution">
    <text evidence="2">The sequence shown here is derived from an EMBL/GenBank/DDBJ whole genome shotgun (WGS) entry which is preliminary data.</text>
</comment>
<dbReference type="OrthoDB" id="202825at2759"/>
<evidence type="ECO:0000313" key="2">
    <source>
        <dbReference type="EMBL" id="TRM66341.1"/>
    </source>
</evidence>
<dbReference type="STRING" id="97359.A0A550CNG4"/>
<name>A0A550CNG4_9AGAR</name>
<reference evidence="2 3" key="1">
    <citation type="journal article" date="2019" name="New Phytol.">
        <title>Comparative genomics reveals unique wood-decay strategies and fruiting body development in the Schizophyllaceae.</title>
        <authorList>
            <person name="Almasi E."/>
            <person name="Sahu N."/>
            <person name="Krizsan K."/>
            <person name="Balint B."/>
            <person name="Kovacs G.M."/>
            <person name="Kiss B."/>
            <person name="Cseklye J."/>
            <person name="Drula E."/>
            <person name="Henrissat B."/>
            <person name="Nagy I."/>
            <person name="Chovatia M."/>
            <person name="Adam C."/>
            <person name="LaButti K."/>
            <person name="Lipzen A."/>
            <person name="Riley R."/>
            <person name="Grigoriev I.V."/>
            <person name="Nagy L.G."/>
        </authorList>
    </citation>
    <scope>NUCLEOTIDE SEQUENCE [LARGE SCALE GENOMIC DNA]</scope>
    <source>
        <strain evidence="2 3">NL-1724</strain>
    </source>
</reference>
<dbReference type="AlphaFoldDB" id="A0A550CNG4"/>
<sequence>MTFTVLLTNDDGPPSAQESPYVFGLYKHLTHDLGFDVKVVLPSSQKSWIGKAFHIKEITTGQYYYPTEPHGYGEISDVSRPLKEGEVAEWVLLDATPASCANVGLYNLYPGQVDYVISGPNLGRNTSAAFSLSSGTIGAALSGALTGARALALSYGHVAPTTPDTWVDAAHELAIRIIRQLTSDWDAQHGSCAGDAQHSISPSNAGNSLYSINIPLIEALFTNRSLPVCWTTLWRNSYSTLFKPVKVAPATANATATNIPAAGPDAPDVDPAELKGKASNVYGQPLAFKWSPAMEGLIRPDPSTLPEGTDAWAIHNGYASVTPLRAAFAEPAANGGMVMEDRMWKV</sequence>
<dbReference type="GO" id="GO:0016787">
    <property type="term" value="F:hydrolase activity"/>
    <property type="evidence" value="ECO:0007669"/>
    <property type="project" value="InterPro"/>
</dbReference>
<accession>A0A550CNG4</accession>
<dbReference type="InterPro" id="IPR002828">
    <property type="entry name" value="SurE-like_Pase/nucleotidase"/>
</dbReference>
<evidence type="ECO:0000313" key="3">
    <source>
        <dbReference type="Proteomes" id="UP000320762"/>
    </source>
</evidence>
<dbReference type="SUPFAM" id="SSF64167">
    <property type="entry name" value="SurE-like"/>
    <property type="match status" value="1"/>
</dbReference>
<dbReference type="PANTHER" id="PTHR47551:SF1">
    <property type="entry name" value="TUBULIN--TYROSINE LIGASE PBY1-RELATED"/>
    <property type="match status" value="1"/>
</dbReference>
<keyword evidence="3" id="KW-1185">Reference proteome</keyword>